<feature type="region of interest" description="Disordered" evidence="1">
    <location>
        <begin position="428"/>
        <end position="459"/>
    </location>
</feature>
<accession>A0A7R9Y8T7</accession>
<name>A0A7R9Y8T7_9STRA</name>
<organism evidence="2">
    <name type="scientific">Pinguiococcus pyrenoidosus</name>
    <dbReference type="NCBI Taxonomy" id="172671"/>
    <lineage>
        <taxon>Eukaryota</taxon>
        <taxon>Sar</taxon>
        <taxon>Stramenopiles</taxon>
        <taxon>Ochrophyta</taxon>
        <taxon>Pinguiophyceae</taxon>
        <taxon>Pinguiochrysidales</taxon>
        <taxon>Pinguiochrysidaceae</taxon>
        <taxon>Pinguiococcus</taxon>
    </lineage>
</organism>
<dbReference type="EMBL" id="HBEA01001218">
    <property type="protein sequence ID" value="CAD8251399.1"/>
    <property type="molecule type" value="Transcribed_RNA"/>
</dbReference>
<gene>
    <name evidence="2" type="ORF">PPYR1160_LOCUS890</name>
</gene>
<evidence type="ECO:0000313" key="2">
    <source>
        <dbReference type="EMBL" id="CAD8251399.1"/>
    </source>
</evidence>
<sequence length="459" mass="48845">MAELSGGVQVAATAAGGDADSVGLMPPSREVFDAKIKAMLADAKTKAVSYMTEEKYNDVVNVLKMGKGVPSRKLTYQWLKRYRLDGDELRTIEFVQDDNGMRRSVIGSRMVHLGQAFDVLSEIHAEIGDKSILGFQNAVKRRRLTGLPASVLERFRQSCPGCLGVKRRSSQRKPKAGSVGRLCCAGLTVRVYSMVAEDSTSLPGSTFRVLLVCADSRSGLLLSATAIPDASAEVVAFHVAQACGAFCPPLHINSSESKEWRTAFANRLKEIYPASALCVTGSHSGGDGLGAVACGRLVQALQAPGVQGGWAIQAARLVDELNREELVASGRKTSPFERAFRSRSAKDTGVELQACGVDLAALQVDTPEELAAIVNSGGQDKLAQRTLKDIVGAILGVPDDDEVDAAATVEPEVTVEGLSAGISQGYSAESMSQLADQEPFEKGPVRKKPRVEAANQRPV</sequence>
<reference evidence="2" key="1">
    <citation type="submission" date="2021-01" db="EMBL/GenBank/DDBJ databases">
        <authorList>
            <person name="Corre E."/>
            <person name="Pelletier E."/>
            <person name="Niang G."/>
            <person name="Scheremetjew M."/>
            <person name="Finn R."/>
            <person name="Kale V."/>
            <person name="Holt S."/>
            <person name="Cochrane G."/>
            <person name="Meng A."/>
            <person name="Brown T."/>
            <person name="Cohen L."/>
        </authorList>
    </citation>
    <scope>NUCLEOTIDE SEQUENCE</scope>
    <source>
        <strain evidence="2">CCMP2078</strain>
    </source>
</reference>
<dbReference type="AlphaFoldDB" id="A0A7R9Y8T7"/>
<proteinExistence type="predicted"/>
<protein>
    <submittedName>
        <fullName evidence="2">Uncharacterized protein</fullName>
    </submittedName>
</protein>
<evidence type="ECO:0000256" key="1">
    <source>
        <dbReference type="SAM" id="MobiDB-lite"/>
    </source>
</evidence>